<reference evidence="1 3" key="2">
    <citation type="submission" date="2019-07" db="EMBL/GenBank/DDBJ databases">
        <title>Genome sequencing of Bacteroides fragilis.</title>
        <authorList>
            <person name="Galasyn E.V."/>
            <person name="Ruoff K.L."/>
            <person name="Price C.E."/>
            <person name="Valls R.A."/>
            <person name="O'Toole G.A."/>
        </authorList>
    </citation>
    <scope>NUCLEOTIDE SEQUENCE [LARGE SCALE GENOMIC DNA]</scope>
    <source>
        <strain evidence="1 3">AD135F_1B</strain>
    </source>
</reference>
<reference evidence="2 4" key="1">
    <citation type="submission" date="2019-07" db="EMBL/GenBank/DDBJ databases">
        <title>Genome Sequencing of Bacteroides fragilis.</title>
        <authorList>
            <person name="Pinto K.M."/>
            <person name="Ruoff K.L."/>
            <person name="Price C.E."/>
            <person name="Valls R.A."/>
            <person name="O'Toole G.A."/>
        </authorList>
    </citation>
    <scope>NUCLEOTIDE SEQUENCE [LARGE SCALE GENOMIC DNA]</scope>
    <source>
        <strain evidence="2 4">AD135F_3B</strain>
    </source>
</reference>
<sequence length="139" mass="15580">MPAASEEETHSIGTFFIKAPVSESVGIRRGARTNYQKGTIFLSERSICSQITAYSKNQKGNRRILKHRILSLMQNPAIFITSTGERAEINDSEWVGKAKSQNDNIHRRATKSKPDLWVTNDIYLRKAVESAVNTSCDPP</sequence>
<name>A0A5C6JM52_BACFG</name>
<evidence type="ECO:0000313" key="2">
    <source>
        <dbReference type="EMBL" id="TWV51188.1"/>
    </source>
</evidence>
<dbReference type="Proteomes" id="UP000315444">
    <property type="component" value="Unassembled WGS sequence"/>
</dbReference>
<protein>
    <submittedName>
        <fullName evidence="2">Uncharacterized protein</fullName>
    </submittedName>
</protein>
<evidence type="ECO:0000313" key="3">
    <source>
        <dbReference type="Proteomes" id="UP000315444"/>
    </source>
</evidence>
<dbReference type="EMBL" id="VOHV01000004">
    <property type="protein sequence ID" value="TWV41569.1"/>
    <property type="molecule type" value="Genomic_DNA"/>
</dbReference>
<dbReference type="EMBL" id="VOHT01000002">
    <property type="protein sequence ID" value="TWV51188.1"/>
    <property type="molecule type" value="Genomic_DNA"/>
</dbReference>
<evidence type="ECO:0000313" key="4">
    <source>
        <dbReference type="Proteomes" id="UP000319026"/>
    </source>
</evidence>
<organism evidence="2 4">
    <name type="scientific">Bacteroides fragilis</name>
    <dbReference type="NCBI Taxonomy" id="817"/>
    <lineage>
        <taxon>Bacteria</taxon>
        <taxon>Pseudomonadati</taxon>
        <taxon>Bacteroidota</taxon>
        <taxon>Bacteroidia</taxon>
        <taxon>Bacteroidales</taxon>
        <taxon>Bacteroidaceae</taxon>
        <taxon>Bacteroides</taxon>
    </lineage>
</organism>
<dbReference type="AlphaFoldDB" id="A0A5C6JM52"/>
<evidence type="ECO:0000313" key="1">
    <source>
        <dbReference type="EMBL" id="TWV41569.1"/>
    </source>
</evidence>
<gene>
    <name evidence="2" type="ORF">FSA03_06105</name>
    <name evidence="1" type="ORF">FSA06_11045</name>
</gene>
<proteinExistence type="predicted"/>
<accession>A0A5C6JM52</accession>
<dbReference type="Proteomes" id="UP000319026">
    <property type="component" value="Unassembled WGS sequence"/>
</dbReference>
<comment type="caution">
    <text evidence="2">The sequence shown here is derived from an EMBL/GenBank/DDBJ whole genome shotgun (WGS) entry which is preliminary data.</text>
</comment>